<feature type="transmembrane region" description="Helical" evidence="7">
    <location>
        <begin position="279"/>
        <end position="298"/>
    </location>
</feature>
<dbReference type="Pfam" id="PF00005">
    <property type="entry name" value="ABC_tran"/>
    <property type="match status" value="1"/>
</dbReference>
<evidence type="ECO:0000259" key="9">
    <source>
        <dbReference type="PROSITE" id="PS50929"/>
    </source>
</evidence>
<name>A0A9D2GQ79_9BACT</name>
<dbReference type="InterPro" id="IPR039421">
    <property type="entry name" value="Type_1_exporter"/>
</dbReference>
<evidence type="ECO:0000256" key="2">
    <source>
        <dbReference type="ARBA" id="ARBA00022692"/>
    </source>
</evidence>
<dbReference type="GO" id="GO:0015421">
    <property type="term" value="F:ABC-type oligopeptide transporter activity"/>
    <property type="evidence" value="ECO:0007669"/>
    <property type="project" value="TreeGrafter"/>
</dbReference>
<evidence type="ECO:0000256" key="4">
    <source>
        <dbReference type="ARBA" id="ARBA00022840"/>
    </source>
</evidence>
<dbReference type="CDD" id="cd03251">
    <property type="entry name" value="ABCC_MsbA"/>
    <property type="match status" value="1"/>
</dbReference>
<dbReference type="PROSITE" id="PS00211">
    <property type="entry name" value="ABC_TRANSPORTER_1"/>
    <property type="match status" value="1"/>
</dbReference>
<evidence type="ECO:0000256" key="6">
    <source>
        <dbReference type="ARBA" id="ARBA00023136"/>
    </source>
</evidence>
<feature type="transmembrane region" description="Helical" evidence="7">
    <location>
        <begin position="84"/>
        <end position="102"/>
    </location>
</feature>
<dbReference type="InterPro" id="IPR036640">
    <property type="entry name" value="ABC1_TM_sf"/>
</dbReference>
<gene>
    <name evidence="10" type="ORF">IAC04_07300</name>
</gene>
<dbReference type="FunFam" id="3.40.50.300:FF:000218">
    <property type="entry name" value="Multidrug ABC transporter ATP-binding protein"/>
    <property type="match status" value="1"/>
</dbReference>
<dbReference type="CDD" id="cd18552">
    <property type="entry name" value="ABC_6TM_MsbA_like"/>
    <property type="match status" value="1"/>
</dbReference>
<dbReference type="GO" id="GO:0005886">
    <property type="term" value="C:plasma membrane"/>
    <property type="evidence" value="ECO:0007669"/>
    <property type="project" value="UniProtKB-SubCell"/>
</dbReference>
<dbReference type="AlphaFoldDB" id="A0A9D2GQ79"/>
<dbReference type="GO" id="GO:0016887">
    <property type="term" value="F:ATP hydrolysis activity"/>
    <property type="evidence" value="ECO:0007669"/>
    <property type="project" value="InterPro"/>
</dbReference>
<reference evidence="10" key="2">
    <citation type="submission" date="2021-04" db="EMBL/GenBank/DDBJ databases">
        <authorList>
            <person name="Gilroy R."/>
        </authorList>
    </citation>
    <scope>NUCLEOTIDE SEQUENCE</scope>
    <source>
        <strain evidence="10">Gambia16-554</strain>
    </source>
</reference>
<protein>
    <submittedName>
        <fullName evidence="10">ABC transporter ATP-binding protein/permease</fullName>
    </submittedName>
</protein>
<dbReference type="PROSITE" id="PS50893">
    <property type="entry name" value="ABC_TRANSPORTER_2"/>
    <property type="match status" value="1"/>
</dbReference>
<evidence type="ECO:0000256" key="1">
    <source>
        <dbReference type="ARBA" id="ARBA00004651"/>
    </source>
</evidence>
<evidence type="ECO:0000313" key="10">
    <source>
        <dbReference type="EMBL" id="HIZ86282.1"/>
    </source>
</evidence>
<dbReference type="Pfam" id="PF00664">
    <property type="entry name" value="ABC_membrane"/>
    <property type="match status" value="1"/>
</dbReference>
<keyword evidence="5 7" id="KW-1133">Transmembrane helix</keyword>
<dbReference type="SUPFAM" id="SSF52540">
    <property type="entry name" value="P-loop containing nucleoside triphosphate hydrolases"/>
    <property type="match status" value="1"/>
</dbReference>
<feature type="domain" description="ABC transmembrane type-1" evidence="9">
    <location>
        <begin position="22"/>
        <end position="337"/>
    </location>
</feature>
<feature type="transmembrane region" description="Helical" evidence="7">
    <location>
        <begin position="21"/>
        <end position="39"/>
    </location>
</feature>
<evidence type="ECO:0000256" key="3">
    <source>
        <dbReference type="ARBA" id="ARBA00022741"/>
    </source>
</evidence>
<dbReference type="SUPFAM" id="SSF90123">
    <property type="entry name" value="ABC transporter transmembrane region"/>
    <property type="match status" value="1"/>
</dbReference>
<dbReference type="InterPro" id="IPR003593">
    <property type="entry name" value="AAA+_ATPase"/>
</dbReference>
<dbReference type="InterPro" id="IPR027417">
    <property type="entry name" value="P-loop_NTPase"/>
</dbReference>
<feature type="transmembrane region" description="Helical" evidence="7">
    <location>
        <begin position="194"/>
        <end position="211"/>
    </location>
</feature>
<comment type="subcellular location">
    <subcellularLocation>
        <location evidence="1">Cell membrane</location>
        <topology evidence="1">Multi-pass membrane protein</topology>
    </subcellularLocation>
</comment>
<feature type="domain" description="ABC transporter" evidence="8">
    <location>
        <begin position="371"/>
        <end position="604"/>
    </location>
</feature>
<dbReference type="Proteomes" id="UP000824115">
    <property type="component" value="Unassembled WGS sequence"/>
</dbReference>
<dbReference type="PANTHER" id="PTHR43394:SF1">
    <property type="entry name" value="ATP-BINDING CASSETTE SUB-FAMILY B MEMBER 10, MITOCHONDRIAL"/>
    <property type="match status" value="1"/>
</dbReference>
<proteinExistence type="predicted"/>
<dbReference type="EMBL" id="DXAW01000121">
    <property type="protein sequence ID" value="HIZ86282.1"/>
    <property type="molecule type" value="Genomic_DNA"/>
</dbReference>
<dbReference type="SMART" id="SM00382">
    <property type="entry name" value="AAA"/>
    <property type="match status" value="1"/>
</dbReference>
<accession>A0A9D2GQ79</accession>
<dbReference type="Gene3D" id="1.20.1560.10">
    <property type="entry name" value="ABC transporter type 1, transmembrane domain"/>
    <property type="match status" value="1"/>
</dbReference>
<dbReference type="InterPro" id="IPR011527">
    <property type="entry name" value="ABC1_TM_dom"/>
</dbReference>
<evidence type="ECO:0000259" key="8">
    <source>
        <dbReference type="PROSITE" id="PS50893"/>
    </source>
</evidence>
<evidence type="ECO:0000313" key="11">
    <source>
        <dbReference type="Proteomes" id="UP000824115"/>
    </source>
</evidence>
<evidence type="ECO:0000256" key="7">
    <source>
        <dbReference type="SAM" id="Phobius"/>
    </source>
</evidence>
<dbReference type="InterPro" id="IPR003439">
    <property type="entry name" value="ABC_transporter-like_ATP-bd"/>
</dbReference>
<keyword evidence="3" id="KW-0547">Nucleotide-binding</keyword>
<keyword evidence="2 7" id="KW-0812">Transmembrane</keyword>
<comment type="caution">
    <text evidence="10">The sequence shown here is derived from an EMBL/GenBank/DDBJ whole genome shotgun (WGS) entry which is preliminary data.</text>
</comment>
<feature type="transmembrane region" description="Helical" evidence="7">
    <location>
        <begin position="170"/>
        <end position="188"/>
    </location>
</feature>
<reference evidence="10" key="1">
    <citation type="journal article" date="2021" name="PeerJ">
        <title>Extensive microbial diversity within the chicken gut microbiome revealed by metagenomics and culture.</title>
        <authorList>
            <person name="Gilroy R."/>
            <person name="Ravi A."/>
            <person name="Getino M."/>
            <person name="Pursley I."/>
            <person name="Horton D.L."/>
            <person name="Alikhan N.F."/>
            <person name="Baker D."/>
            <person name="Gharbi K."/>
            <person name="Hall N."/>
            <person name="Watson M."/>
            <person name="Adriaenssens E.M."/>
            <person name="Foster-Nyarko E."/>
            <person name="Jarju S."/>
            <person name="Secka A."/>
            <person name="Antonio M."/>
            <person name="Oren A."/>
            <person name="Chaudhuri R.R."/>
            <person name="La Ragione R."/>
            <person name="Hildebrand F."/>
            <person name="Pallen M.J."/>
        </authorList>
    </citation>
    <scope>NUCLEOTIDE SEQUENCE</scope>
    <source>
        <strain evidence="10">Gambia16-554</strain>
    </source>
</reference>
<sequence length="607" mass="67900">MKAFRRILSYARPYSRFWPGYLIFSILSVIFGVVNYALIKPLLEVLFDPDAVEKFSSIPEFSLSVDYFYGVFQYYLTKVLEASGVLRGLLFVCLVLIITSFLSNLTRFLSQKILVNMKTYVMKNIRTDLFNKITRLNVDYFQAQRKGDILSSVSNDVNEVQNSVASSFHIIFREPLLVLGFLAGLFYMSPKLTLLTLLTLPISAFVIGAVSRKLKRGATRTQALMGRIISHFEEAISGIRIIKAFNAQKYVRDNFDKTNEEHKSVSRAMYTRQELASPLSEFLGISVAAAVLFYGGILQMRGELGMSLSGFIVYIAFYWRVLEPSKAIAAAYSNIQKGLVSGNRIFAILDAVPSIKKAENPVHVSEFKGSIEYRHVSFKYSADYVLKDIDLTIPKGRMIAVVGPSGAGKSTLADLLPRFYDVTDGSITIDGIDIRQYYPKELISLMGIVTQEAILFNDTVRNNITFGMENVSDEDVKRAARIANADEFIMQMENGYDTNIGDRGGKLSGGQRQRIAIARAVLKNPPILILDEATSALDTESERLVQDALTNLMKNRTSIVIAHRLSTIQHADEIVVMKEGRIVEKGTHAELIKAGGLYSHLCDMQTF</sequence>
<keyword evidence="4 10" id="KW-0067">ATP-binding</keyword>
<dbReference type="PANTHER" id="PTHR43394">
    <property type="entry name" value="ATP-DEPENDENT PERMEASE MDL1, MITOCHONDRIAL"/>
    <property type="match status" value="1"/>
</dbReference>
<dbReference type="Gene3D" id="3.40.50.300">
    <property type="entry name" value="P-loop containing nucleotide triphosphate hydrolases"/>
    <property type="match status" value="1"/>
</dbReference>
<organism evidence="10 11">
    <name type="scientific">Candidatus Coprenecus stercoravium</name>
    <dbReference type="NCBI Taxonomy" id="2840735"/>
    <lineage>
        <taxon>Bacteria</taxon>
        <taxon>Pseudomonadati</taxon>
        <taxon>Bacteroidota</taxon>
        <taxon>Bacteroidia</taxon>
        <taxon>Bacteroidales</taxon>
        <taxon>Rikenellaceae</taxon>
        <taxon>Rikenellaceae incertae sedis</taxon>
        <taxon>Candidatus Coprenecus</taxon>
    </lineage>
</organism>
<dbReference type="InterPro" id="IPR017871">
    <property type="entry name" value="ABC_transporter-like_CS"/>
</dbReference>
<dbReference type="PROSITE" id="PS50929">
    <property type="entry name" value="ABC_TM1F"/>
    <property type="match status" value="1"/>
</dbReference>
<evidence type="ECO:0000256" key="5">
    <source>
        <dbReference type="ARBA" id="ARBA00022989"/>
    </source>
</evidence>
<keyword evidence="6 7" id="KW-0472">Membrane</keyword>
<dbReference type="GO" id="GO:0005524">
    <property type="term" value="F:ATP binding"/>
    <property type="evidence" value="ECO:0007669"/>
    <property type="project" value="UniProtKB-KW"/>
</dbReference>